<dbReference type="Proteomes" id="UP001348369">
    <property type="component" value="Chromosome"/>
</dbReference>
<organism evidence="1 2">
    <name type="scientific">Streptomyces scopuliridis</name>
    <dbReference type="NCBI Taxonomy" id="452529"/>
    <lineage>
        <taxon>Bacteria</taxon>
        <taxon>Bacillati</taxon>
        <taxon>Actinomycetota</taxon>
        <taxon>Actinomycetes</taxon>
        <taxon>Kitasatosporales</taxon>
        <taxon>Streptomycetaceae</taxon>
        <taxon>Streptomyces</taxon>
    </lineage>
</organism>
<name>A0ACD4ZUS3_9ACTN</name>
<sequence length="48" mass="4762">MSAYRTALDAGGTAVQADASGDTGGAPTGRRNALRNGGTATRTHVSSR</sequence>
<protein>
    <submittedName>
        <fullName evidence="1">Uncharacterized protein</fullName>
    </submittedName>
</protein>
<dbReference type="EMBL" id="CP109109">
    <property type="protein sequence ID" value="WSC02056.1"/>
    <property type="molecule type" value="Genomic_DNA"/>
</dbReference>
<evidence type="ECO:0000313" key="2">
    <source>
        <dbReference type="Proteomes" id="UP001348369"/>
    </source>
</evidence>
<gene>
    <name evidence="1" type="ORF">OG835_37030</name>
</gene>
<reference evidence="1" key="1">
    <citation type="submission" date="2022-10" db="EMBL/GenBank/DDBJ databases">
        <title>The complete genomes of actinobacterial strains from the NBC collection.</title>
        <authorList>
            <person name="Joergensen T.S."/>
            <person name="Alvarez Arevalo M."/>
            <person name="Sterndorff E.B."/>
            <person name="Faurdal D."/>
            <person name="Vuksanovic O."/>
            <person name="Mourched A.-S."/>
            <person name="Charusanti P."/>
            <person name="Shaw S."/>
            <person name="Blin K."/>
            <person name="Weber T."/>
        </authorList>
    </citation>
    <scope>NUCLEOTIDE SEQUENCE</scope>
    <source>
        <strain evidence="1">NBC 01771</strain>
    </source>
</reference>
<proteinExistence type="predicted"/>
<keyword evidence="2" id="KW-1185">Reference proteome</keyword>
<accession>A0ACD4ZUS3</accession>
<evidence type="ECO:0000313" key="1">
    <source>
        <dbReference type="EMBL" id="WSC02056.1"/>
    </source>
</evidence>